<dbReference type="InterPro" id="IPR001845">
    <property type="entry name" value="HTH_ArsR_DNA-bd_dom"/>
</dbReference>
<dbReference type="Proteomes" id="UP000050430">
    <property type="component" value="Unassembled WGS sequence"/>
</dbReference>
<accession>A0A0P6XPN9</accession>
<dbReference type="InterPro" id="IPR051011">
    <property type="entry name" value="Metal_resp_trans_reg"/>
</dbReference>
<dbReference type="AlphaFoldDB" id="A0A0P6XPN9"/>
<dbReference type="SUPFAM" id="SSF46785">
    <property type="entry name" value="Winged helix' DNA-binding domain"/>
    <property type="match status" value="1"/>
</dbReference>
<dbReference type="STRING" id="229920.ADM99_11675"/>
<dbReference type="GO" id="GO:0003700">
    <property type="term" value="F:DNA-binding transcription factor activity"/>
    <property type="evidence" value="ECO:0007669"/>
    <property type="project" value="InterPro"/>
</dbReference>
<proteinExistence type="predicted"/>
<dbReference type="PRINTS" id="PR00778">
    <property type="entry name" value="HTHARSR"/>
</dbReference>
<evidence type="ECO:0000313" key="5">
    <source>
        <dbReference type="EMBL" id="KPL71180.1"/>
    </source>
</evidence>
<dbReference type="Gene3D" id="1.10.10.10">
    <property type="entry name" value="Winged helix-like DNA-binding domain superfamily/Winged helix DNA-binding domain"/>
    <property type="match status" value="1"/>
</dbReference>
<dbReference type="PROSITE" id="PS50987">
    <property type="entry name" value="HTH_ARSR_2"/>
    <property type="match status" value="1"/>
</dbReference>
<feature type="domain" description="HTH arsR-type" evidence="4">
    <location>
        <begin position="1"/>
        <end position="83"/>
    </location>
</feature>
<dbReference type="InterPro" id="IPR036390">
    <property type="entry name" value="WH_DNA-bd_sf"/>
</dbReference>
<keyword evidence="3" id="KW-0804">Transcription</keyword>
<keyword evidence="6" id="KW-1185">Reference proteome</keyword>
<keyword evidence="2" id="KW-0238">DNA-binding</keyword>
<dbReference type="NCBIfam" id="NF033788">
    <property type="entry name" value="HTH_metalloreg"/>
    <property type="match status" value="1"/>
</dbReference>
<dbReference type="CDD" id="cd00090">
    <property type="entry name" value="HTH_ARSR"/>
    <property type="match status" value="1"/>
</dbReference>
<dbReference type="InterPro" id="IPR036388">
    <property type="entry name" value="WH-like_DNA-bd_sf"/>
</dbReference>
<sequence>MQALADPTRLIILRLIRAMSMTNTDMAAYLGLARPTVSIHARILREAGLIRSWEEGRVTRHEIDPAAVHKLFRDLEKFLDLPSE</sequence>
<evidence type="ECO:0000256" key="2">
    <source>
        <dbReference type="ARBA" id="ARBA00023125"/>
    </source>
</evidence>
<evidence type="ECO:0000313" key="6">
    <source>
        <dbReference type="Proteomes" id="UP000050430"/>
    </source>
</evidence>
<organism evidence="5 6">
    <name type="scientific">Leptolinea tardivitalis</name>
    <dbReference type="NCBI Taxonomy" id="229920"/>
    <lineage>
        <taxon>Bacteria</taxon>
        <taxon>Bacillati</taxon>
        <taxon>Chloroflexota</taxon>
        <taxon>Anaerolineae</taxon>
        <taxon>Anaerolineales</taxon>
        <taxon>Anaerolineaceae</taxon>
        <taxon>Leptolinea</taxon>
    </lineage>
</organism>
<dbReference type="PANTHER" id="PTHR43132:SF2">
    <property type="entry name" value="ARSENICAL RESISTANCE OPERON REPRESSOR ARSR-RELATED"/>
    <property type="match status" value="1"/>
</dbReference>
<protein>
    <recommendedName>
        <fullName evidence="4">HTH arsR-type domain-containing protein</fullName>
    </recommendedName>
</protein>
<comment type="caution">
    <text evidence="5">The sequence shown here is derived from an EMBL/GenBank/DDBJ whole genome shotgun (WGS) entry which is preliminary data.</text>
</comment>
<dbReference type="Pfam" id="PF01022">
    <property type="entry name" value="HTH_5"/>
    <property type="match status" value="1"/>
</dbReference>
<evidence type="ECO:0000259" key="4">
    <source>
        <dbReference type="PROSITE" id="PS50987"/>
    </source>
</evidence>
<dbReference type="InterPro" id="IPR011991">
    <property type="entry name" value="ArsR-like_HTH"/>
</dbReference>
<evidence type="ECO:0000256" key="3">
    <source>
        <dbReference type="ARBA" id="ARBA00023163"/>
    </source>
</evidence>
<dbReference type="GO" id="GO:0003677">
    <property type="term" value="F:DNA binding"/>
    <property type="evidence" value="ECO:0007669"/>
    <property type="project" value="UniProtKB-KW"/>
</dbReference>
<dbReference type="EMBL" id="LGCK01000012">
    <property type="protein sequence ID" value="KPL71180.1"/>
    <property type="molecule type" value="Genomic_DNA"/>
</dbReference>
<dbReference type="PANTHER" id="PTHR43132">
    <property type="entry name" value="ARSENICAL RESISTANCE OPERON REPRESSOR ARSR-RELATED"/>
    <property type="match status" value="1"/>
</dbReference>
<name>A0A0P6XPN9_9CHLR</name>
<keyword evidence="1" id="KW-0805">Transcription regulation</keyword>
<reference evidence="5 6" key="1">
    <citation type="submission" date="2015-07" db="EMBL/GenBank/DDBJ databases">
        <title>Genome sequence of Leptolinea tardivitalis DSM 16556.</title>
        <authorList>
            <person name="Hemp J."/>
            <person name="Ward L.M."/>
            <person name="Pace L.A."/>
            <person name="Fischer W.W."/>
        </authorList>
    </citation>
    <scope>NUCLEOTIDE SEQUENCE [LARGE SCALE GENOMIC DNA]</scope>
    <source>
        <strain evidence="5 6">YMTK-2</strain>
    </source>
</reference>
<dbReference type="SMART" id="SM00418">
    <property type="entry name" value="HTH_ARSR"/>
    <property type="match status" value="1"/>
</dbReference>
<evidence type="ECO:0000256" key="1">
    <source>
        <dbReference type="ARBA" id="ARBA00023015"/>
    </source>
</evidence>
<gene>
    <name evidence="5" type="ORF">ADM99_11675</name>
</gene>